<dbReference type="InterPro" id="IPR039426">
    <property type="entry name" value="TonB-dep_rcpt-like"/>
</dbReference>
<dbReference type="EMBL" id="SMAF01000005">
    <property type="protein sequence ID" value="TCS99726.1"/>
    <property type="molecule type" value="Genomic_DNA"/>
</dbReference>
<evidence type="ECO:0000313" key="15">
    <source>
        <dbReference type="Proteomes" id="UP000294599"/>
    </source>
</evidence>
<evidence type="ECO:0000256" key="1">
    <source>
        <dbReference type="ARBA" id="ARBA00004571"/>
    </source>
</evidence>
<proteinExistence type="inferred from homology"/>
<evidence type="ECO:0000256" key="3">
    <source>
        <dbReference type="ARBA" id="ARBA00022448"/>
    </source>
</evidence>
<dbReference type="Pfam" id="PF00593">
    <property type="entry name" value="TonB_dep_Rec_b-barrel"/>
    <property type="match status" value="1"/>
</dbReference>
<evidence type="ECO:0000256" key="2">
    <source>
        <dbReference type="ARBA" id="ARBA00009810"/>
    </source>
</evidence>
<evidence type="ECO:0000256" key="8">
    <source>
        <dbReference type="ARBA" id="ARBA00023170"/>
    </source>
</evidence>
<dbReference type="GO" id="GO:0009279">
    <property type="term" value="C:cell outer membrane"/>
    <property type="evidence" value="ECO:0007669"/>
    <property type="project" value="UniProtKB-SubCell"/>
</dbReference>
<comment type="subcellular location">
    <subcellularLocation>
        <location evidence="1 10">Cell outer membrane</location>
        <topology evidence="1 10">Multi-pass membrane protein</topology>
    </subcellularLocation>
</comment>
<keyword evidence="8 14" id="KW-0675">Receptor</keyword>
<accession>A0A4R3LP08</accession>
<dbReference type="GO" id="GO:0015891">
    <property type="term" value="P:siderophore transport"/>
    <property type="evidence" value="ECO:0007669"/>
    <property type="project" value="InterPro"/>
</dbReference>
<comment type="caution">
    <text evidence="14">The sequence shown here is derived from an EMBL/GenBank/DDBJ whole genome shotgun (WGS) entry which is preliminary data.</text>
</comment>
<dbReference type="PROSITE" id="PS52016">
    <property type="entry name" value="TONB_DEPENDENT_REC_3"/>
    <property type="match status" value="1"/>
</dbReference>
<keyword evidence="7 10" id="KW-0472">Membrane</keyword>
<evidence type="ECO:0000313" key="14">
    <source>
        <dbReference type="EMBL" id="TCS99726.1"/>
    </source>
</evidence>
<evidence type="ECO:0000256" key="5">
    <source>
        <dbReference type="ARBA" id="ARBA00022692"/>
    </source>
</evidence>
<dbReference type="Gene3D" id="2.170.130.10">
    <property type="entry name" value="TonB-dependent receptor, plug domain"/>
    <property type="match status" value="1"/>
</dbReference>
<organism evidence="14 15">
    <name type="scientific">Pseudofulvimonas gallinarii</name>
    <dbReference type="NCBI Taxonomy" id="634155"/>
    <lineage>
        <taxon>Bacteria</taxon>
        <taxon>Pseudomonadati</taxon>
        <taxon>Pseudomonadota</taxon>
        <taxon>Gammaproteobacteria</taxon>
        <taxon>Lysobacterales</taxon>
        <taxon>Rhodanobacteraceae</taxon>
        <taxon>Pseudofulvimonas</taxon>
    </lineage>
</organism>
<reference evidence="14 15" key="1">
    <citation type="submission" date="2019-03" db="EMBL/GenBank/DDBJ databases">
        <title>Genomic Encyclopedia of Type Strains, Phase IV (KMG-IV): sequencing the most valuable type-strain genomes for metagenomic binning, comparative biology and taxonomic classification.</title>
        <authorList>
            <person name="Goeker M."/>
        </authorList>
    </citation>
    <scope>NUCLEOTIDE SEQUENCE [LARGE SCALE GENOMIC DNA]</scope>
    <source>
        <strain evidence="14 15">DSM 21944</strain>
    </source>
</reference>
<dbReference type="PANTHER" id="PTHR32552:SF83">
    <property type="entry name" value="BLR3904 PROTEIN"/>
    <property type="match status" value="1"/>
</dbReference>
<keyword evidence="5 10" id="KW-0812">Transmembrane</keyword>
<dbReference type="InterPro" id="IPR036942">
    <property type="entry name" value="Beta-barrel_TonB_sf"/>
</dbReference>
<keyword evidence="9 10" id="KW-0998">Cell outer membrane</keyword>
<evidence type="ECO:0000256" key="4">
    <source>
        <dbReference type="ARBA" id="ARBA00022452"/>
    </source>
</evidence>
<evidence type="ECO:0000259" key="12">
    <source>
        <dbReference type="Pfam" id="PF00593"/>
    </source>
</evidence>
<dbReference type="InterPro" id="IPR012910">
    <property type="entry name" value="Plug_dom"/>
</dbReference>
<sequence length="735" mass="78624">MGDDSADDQGRTLQTVEVEAVKPVQPTSPKFTAPLLDTPQVIDVIPADVFNAQGAQNLTDVLRNTPGISFNAGENGFASDTNNFSLRGFDTSGSIFIDGVRDSGNYARDVFNLEQVEVAKGPSADNGRGGLGGYVNLVSKTPQLDDFTRGTASYGTDSYDSDDRLRGTLDVNRRLGAGAAIRLNVLAKDGGVAGRAHAESDAVGFAPSIAFGLDGDTRFTIAAQYLDQGGRPDWGVPGALVAGTIHHDPATSVVDRDTFFGLRGDFDDNESLSALARIEHDFGDGLTLVNQTRWSSTEREALYTLPFGYDAATQAVTGQVQAYQRENEALSNLTNVSAAFRTGGVDHLLSTGLELTRESSDALRFGSTSLDPVPVLHPDPRRVAFDMPAPTQSAGVDIDTLALYAYDTASFGERWQLTGGLRAERYEVEIGSRNLADGTPQGPDGYRHSDTTLNGKLGVVYKPVENGTLYASVAMAALPPGSWLSNPDISRTGDNAFPGLAGQNNDAAKTQRAINHELGVKWSFLGERLVTTAALFSTQRRSVAMTGKEPGHPESPTVLRGYGKQEVSGVELGVNGRITDAWTIFAGAVFLDSERQHSAELDAARREANPGDYGDRLRTSGDELAFTPKRSASLWTTYAFDSGLMLGAGVQHVGESWVGRPDDADRIIANGRYGKLPGYTVANLVASYAFSPQVSVRLNIDNVADKVYATSGNWGMTRVFLGSPRAYLLSADFRF</sequence>
<dbReference type="PANTHER" id="PTHR32552">
    <property type="entry name" value="FERRICHROME IRON RECEPTOR-RELATED"/>
    <property type="match status" value="1"/>
</dbReference>
<keyword evidence="15" id="KW-1185">Reference proteome</keyword>
<dbReference type="GO" id="GO:0015344">
    <property type="term" value="F:siderophore uptake transmembrane transporter activity"/>
    <property type="evidence" value="ECO:0007669"/>
    <property type="project" value="TreeGrafter"/>
</dbReference>
<dbReference type="Gene3D" id="2.40.170.20">
    <property type="entry name" value="TonB-dependent receptor, beta-barrel domain"/>
    <property type="match status" value="1"/>
</dbReference>
<keyword evidence="4 10" id="KW-1134">Transmembrane beta strand</keyword>
<keyword evidence="6 11" id="KW-0798">TonB box</keyword>
<protein>
    <submittedName>
        <fullName evidence="14">Catecholate siderophore receptor</fullName>
    </submittedName>
</protein>
<evidence type="ECO:0000256" key="10">
    <source>
        <dbReference type="PROSITE-ProRule" id="PRU01360"/>
    </source>
</evidence>
<dbReference type="RefSeq" id="WP_205984993.1">
    <property type="nucleotide sequence ID" value="NZ_JBHLWF010000028.1"/>
</dbReference>
<evidence type="ECO:0000259" key="13">
    <source>
        <dbReference type="Pfam" id="PF07715"/>
    </source>
</evidence>
<dbReference type="GO" id="GO:0038023">
    <property type="term" value="F:signaling receptor activity"/>
    <property type="evidence" value="ECO:0007669"/>
    <property type="project" value="InterPro"/>
</dbReference>
<dbReference type="SUPFAM" id="SSF56935">
    <property type="entry name" value="Porins"/>
    <property type="match status" value="1"/>
</dbReference>
<dbReference type="NCBIfam" id="TIGR01783">
    <property type="entry name" value="TonB-siderophor"/>
    <property type="match status" value="1"/>
</dbReference>
<dbReference type="Pfam" id="PF07715">
    <property type="entry name" value="Plug"/>
    <property type="match status" value="1"/>
</dbReference>
<dbReference type="InterPro" id="IPR010105">
    <property type="entry name" value="TonB_sidphr_rcpt"/>
</dbReference>
<feature type="domain" description="TonB-dependent receptor plug" evidence="13">
    <location>
        <begin position="35"/>
        <end position="133"/>
    </location>
</feature>
<dbReference type="InterPro" id="IPR000531">
    <property type="entry name" value="Beta-barrel_TonB"/>
</dbReference>
<evidence type="ECO:0000256" key="9">
    <source>
        <dbReference type="ARBA" id="ARBA00023237"/>
    </source>
</evidence>
<dbReference type="Proteomes" id="UP000294599">
    <property type="component" value="Unassembled WGS sequence"/>
</dbReference>
<comment type="similarity">
    <text evidence="2 10 11">Belongs to the TonB-dependent receptor family.</text>
</comment>
<name>A0A4R3LP08_9GAMM</name>
<keyword evidence="3 10" id="KW-0813">Transport</keyword>
<gene>
    <name evidence="14" type="ORF">EDC25_105162</name>
</gene>
<dbReference type="CDD" id="cd01347">
    <property type="entry name" value="ligand_gated_channel"/>
    <property type="match status" value="1"/>
</dbReference>
<feature type="domain" description="TonB-dependent receptor-like beta-barrel" evidence="12">
    <location>
        <begin position="212"/>
        <end position="703"/>
    </location>
</feature>
<evidence type="ECO:0000256" key="7">
    <source>
        <dbReference type="ARBA" id="ARBA00023136"/>
    </source>
</evidence>
<evidence type="ECO:0000256" key="6">
    <source>
        <dbReference type="ARBA" id="ARBA00023077"/>
    </source>
</evidence>
<dbReference type="InterPro" id="IPR037066">
    <property type="entry name" value="Plug_dom_sf"/>
</dbReference>
<dbReference type="AlphaFoldDB" id="A0A4R3LP08"/>
<evidence type="ECO:0000256" key="11">
    <source>
        <dbReference type="RuleBase" id="RU003357"/>
    </source>
</evidence>